<keyword evidence="3" id="KW-1185">Reference proteome</keyword>
<reference evidence="2 3" key="1">
    <citation type="submission" date="2024-04" db="EMBL/GenBank/DDBJ databases">
        <authorList>
            <consortium name="Genoscope - CEA"/>
            <person name="William W."/>
        </authorList>
    </citation>
    <scope>NUCLEOTIDE SEQUENCE [LARGE SCALE GENOMIC DNA]</scope>
</reference>
<gene>
    <name evidence="2" type="ORF">GSLYS_00002414001</name>
</gene>
<evidence type="ECO:0000256" key="1">
    <source>
        <dbReference type="ARBA" id="ARBA00022801"/>
    </source>
</evidence>
<name>A0AAV2H3K6_LYMST</name>
<evidence type="ECO:0008006" key="4">
    <source>
        <dbReference type="Google" id="ProtNLM"/>
    </source>
</evidence>
<dbReference type="AlphaFoldDB" id="A0AAV2H3K6"/>
<dbReference type="PANTHER" id="PTHR45892:SF1">
    <property type="entry name" value="AMINOACYLASE-1"/>
    <property type="match status" value="1"/>
</dbReference>
<evidence type="ECO:0000313" key="2">
    <source>
        <dbReference type="EMBL" id="CAL1528244.1"/>
    </source>
</evidence>
<accession>A0AAV2H3K6</accession>
<proteinExistence type="predicted"/>
<feature type="non-terminal residue" evidence="2">
    <location>
        <position position="177"/>
    </location>
</feature>
<sequence length="177" mass="19832">MNTHLPHCYNSAPGDSSTLSGMLTSRYISSSCVLNWARCCVLLARSKRIPSVFLVTSKHRTHHRSATMEGSAPEDIAVTRFREYLRINTSQPAPNYAEATGFFKNYALELGLEFNSIKLTEKNSVDILTWEGTDQSLPSLMLYSHIDVVPSFPEHWTYPPFSAHKDEHGNISARGAQ</sequence>
<dbReference type="InterPro" id="IPR001261">
    <property type="entry name" value="ArgE/DapE_CS"/>
</dbReference>
<dbReference type="Gene3D" id="3.40.630.10">
    <property type="entry name" value="Zn peptidases"/>
    <property type="match status" value="1"/>
</dbReference>
<keyword evidence="1" id="KW-0378">Hydrolase</keyword>
<dbReference type="EMBL" id="CAXITT010000029">
    <property type="protein sequence ID" value="CAL1528244.1"/>
    <property type="molecule type" value="Genomic_DNA"/>
</dbReference>
<dbReference type="GO" id="GO:0004046">
    <property type="term" value="F:aminoacylase activity"/>
    <property type="evidence" value="ECO:0007669"/>
    <property type="project" value="TreeGrafter"/>
</dbReference>
<dbReference type="InterPro" id="IPR052083">
    <property type="entry name" value="Aminoacylase-1_M20A"/>
</dbReference>
<dbReference type="Proteomes" id="UP001497497">
    <property type="component" value="Unassembled WGS sequence"/>
</dbReference>
<evidence type="ECO:0000313" key="3">
    <source>
        <dbReference type="Proteomes" id="UP001497497"/>
    </source>
</evidence>
<dbReference type="SUPFAM" id="SSF53187">
    <property type="entry name" value="Zn-dependent exopeptidases"/>
    <property type="match status" value="1"/>
</dbReference>
<organism evidence="2 3">
    <name type="scientific">Lymnaea stagnalis</name>
    <name type="common">Great pond snail</name>
    <name type="synonym">Helix stagnalis</name>
    <dbReference type="NCBI Taxonomy" id="6523"/>
    <lineage>
        <taxon>Eukaryota</taxon>
        <taxon>Metazoa</taxon>
        <taxon>Spiralia</taxon>
        <taxon>Lophotrochozoa</taxon>
        <taxon>Mollusca</taxon>
        <taxon>Gastropoda</taxon>
        <taxon>Heterobranchia</taxon>
        <taxon>Euthyneura</taxon>
        <taxon>Panpulmonata</taxon>
        <taxon>Hygrophila</taxon>
        <taxon>Lymnaeoidea</taxon>
        <taxon>Lymnaeidae</taxon>
        <taxon>Lymnaea</taxon>
    </lineage>
</organism>
<dbReference type="PROSITE" id="PS00758">
    <property type="entry name" value="ARGE_DAPE_CPG2_1"/>
    <property type="match status" value="1"/>
</dbReference>
<protein>
    <recommendedName>
        <fullName evidence="4">Aminoacylase-1</fullName>
    </recommendedName>
</protein>
<dbReference type="PANTHER" id="PTHR45892">
    <property type="entry name" value="AMINOACYLASE-1"/>
    <property type="match status" value="1"/>
</dbReference>
<comment type="caution">
    <text evidence="2">The sequence shown here is derived from an EMBL/GenBank/DDBJ whole genome shotgun (WGS) entry which is preliminary data.</text>
</comment>